<dbReference type="AlphaFoldDB" id="A0A421BBG4"/>
<keyword evidence="2" id="KW-1185">Reference proteome</keyword>
<evidence type="ECO:0000313" key="1">
    <source>
        <dbReference type="EMBL" id="RLK61704.1"/>
    </source>
</evidence>
<comment type="caution">
    <text evidence="1">The sequence shown here is derived from an EMBL/GenBank/DDBJ whole genome shotgun (WGS) entry which is preliminary data.</text>
</comment>
<protein>
    <submittedName>
        <fullName evidence="1">Uncharacterized protein</fullName>
    </submittedName>
</protein>
<organism evidence="1 2">
    <name type="scientific">Actinokineospora cianjurensis</name>
    <dbReference type="NCBI Taxonomy" id="585224"/>
    <lineage>
        <taxon>Bacteria</taxon>
        <taxon>Bacillati</taxon>
        <taxon>Actinomycetota</taxon>
        <taxon>Actinomycetes</taxon>
        <taxon>Pseudonocardiales</taxon>
        <taxon>Pseudonocardiaceae</taxon>
        <taxon>Actinokineospora</taxon>
    </lineage>
</organism>
<accession>A0A421BBG4</accession>
<dbReference type="OrthoDB" id="3370651at2"/>
<dbReference type="Proteomes" id="UP000282454">
    <property type="component" value="Unassembled WGS sequence"/>
</dbReference>
<name>A0A421BBG4_9PSEU</name>
<evidence type="ECO:0000313" key="2">
    <source>
        <dbReference type="Proteomes" id="UP000282454"/>
    </source>
</evidence>
<dbReference type="EMBL" id="RCDD01000001">
    <property type="protein sequence ID" value="RLK61704.1"/>
    <property type="molecule type" value="Genomic_DNA"/>
</dbReference>
<dbReference type="RefSeq" id="WP_121390306.1">
    <property type="nucleotide sequence ID" value="NZ_RCDD01000001.1"/>
</dbReference>
<sequence length="80" mass="8948">MPIVGYVQLDGVDIGEVTAIRTDPWAQAAARRMTDLGHRRAPRLYFHIEMKAIAMMIANGTRHGQVIINFAVTYHGKATR</sequence>
<gene>
    <name evidence="1" type="ORF">CLV68_2245</name>
</gene>
<proteinExistence type="predicted"/>
<reference evidence="1 2" key="1">
    <citation type="submission" date="2018-10" db="EMBL/GenBank/DDBJ databases">
        <title>Genomic Encyclopedia of Archaeal and Bacterial Type Strains, Phase II (KMG-II): from individual species to whole genera.</title>
        <authorList>
            <person name="Goeker M."/>
        </authorList>
    </citation>
    <scope>NUCLEOTIDE SEQUENCE [LARGE SCALE GENOMIC DNA]</scope>
    <source>
        <strain evidence="1 2">DSM 45657</strain>
    </source>
</reference>